<dbReference type="RefSeq" id="WP_091457461.1">
    <property type="nucleotide sequence ID" value="NZ_FOGD01000007.1"/>
</dbReference>
<protein>
    <submittedName>
        <fullName evidence="7">DNA repair protein RadC</fullName>
    </submittedName>
</protein>
<dbReference type="GO" id="GO:0006508">
    <property type="term" value="P:proteolysis"/>
    <property type="evidence" value="ECO:0007669"/>
    <property type="project" value="UniProtKB-KW"/>
</dbReference>
<reference evidence="7 8" key="1">
    <citation type="submission" date="2016-10" db="EMBL/GenBank/DDBJ databases">
        <authorList>
            <person name="de Groot N.N."/>
        </authorList>
    </citation>
    <scope>NUCLEOTIDE SEQUENCE [LARGE SCALE GENOMIC DNA]</scope>
    <source>
        <strain evidence="7 8">ATCC 35958</strain>
    </source>
</reference>
<dbReference type="PROSITE" id="PS50249">
    <property type="entry name" value="MPN"/>
    <property type="match status" value="1"/>
</dbReference>
<evidence type="ECO:0000256" key="5">
    <source>
        <dbReference type="ARBA" id="ARBA00023049"/>
    </source>
</evidence>
<dbReference type="CDD" id="cd08071">
    <property type="entry name" value="MPN_DUF2466"/>
    <property type="match status" value="1"/>
</dbReference>
<keyword evidence="3" id="KW-0378">Hydrolase</keyword>
<evidence type="ECO:0000256" key="2">
    <source>
        <dbReference type="ARBA" id="ARBA00022723"/>
    </source>
</evidence>
<accession>A0A1H9NH89</accession>
<dbReference type="GO" id="GO:0008237">
    <property type="term" value="F:metallopeptidase activity"/>
    <property type="evidence" value="ECO:0007669"/>
    <property type="project" value="UniProtKB-KW"/>
</dbReference>
<evidence type="ECO:0000313" key="7">
    <source>
        <dbReference type="EMBL" id="SER35147.1"/>
    </source>
</evidence>
<dbReference type="PANTHER" id="PTHR30471:SF3">
    <property type="entry name" value="UPF0758 PROTEIN YEES-RELATED"/>
    <property type="match status" value="1"/>
</dbReference>
<dbReference type="STRING" id="180197.SAMN02982919_02214"/>
<dbReference type="InterPro" id="IPR001405">
    <property type="entry name" value="UPF0758"/>
</dbReference>
<dbReference type="OrthoDB" id="9804482at2"/>
<keyword evidence="1" id="KW-0645">Protease</keyword>
<dbReference type="Pfam" id="PF04002">
    <property type="entry name" value="RadC"/>
    <property type="match status" value="1"/>
</dbReference>
<keyword evidence="5" id="KW-0482">Metalloprotease</keyword>
<organism evidence="7 8">
    <name type="scientific">Giesbergeria anulus</name>
    <dbReference type="NCBI Taxonomy" id="180197"/>
    <lineage>
        <taxon>Bacteria</taxon>
        <taxon>Pseudomonadati</taxon>
        <taxon>Pseudomonadota</taxon>
        <taxon>Betaproteobacteria</taxon>
        <taxon>Burkholderiales</taxon>
        <taxon>Comamonadaceae</taxon>
        <taxon>Giesbergeria</taxon>
    </lineage>
</organism>
<dbReference type="GO" id="GO:0046872">
    <property type="term" value="F:metal ion binding"/>
    <property type="evidence" value="ECO:0007669"/>
    <property type="project" value="UniProtKB-KW"/>
</dbReference>
<keyword evidence="2" id="KW-0479">Metal-binding</keyword>
<dbReference type="SUPFAM" id="SSF102712">
    <property type="entry name" value="JAB1/MPN domain"/>
    <property type="match status" value="1"/>
</dbReference>
<keyword evidence="4" id="KW-0862">Zinc</keyword>
<feature type="domain" description="MPN" evidence="6">
    <location>
        <begin position="23"/>
        <end position="146"/>
    </location>
</feature>
<name>A0A1H9NH89_9BURK</name>
<evidence type="ECO:0000256" key="4">
    <source>
        <dbReference type="ARBA" id="ARBA00022833"/>
    </source>
</evidence>
<dbReference type="InterPro" id="IPR037518">
    <property type="entry name" value="MPN"/>
</dbReference>
<sequence length="146" mass="16330">MTDDEIIEKALTILDGRIRRDTVMSSPDAVKKYLTIQAAKHDGREVFGVMFIDKEYRVIDFQYLFFGTIAGVSIYIREIVRAALQKNAEAVIITHNHPNGNTIPSSEDIATTKKMKEALSLVDVMLLDHVITSGRSCLSMTQEGII</sequence>
<dbReference type="AlphaFoldDB" id="A0A1H9NH89"/>
<evidence type="ECO:0000256" key="1">
    <source>
        <dbReference type="ARBA" id="ARBA00022670"/>
    </source>
</evidence>
<dbReference type="InterPro" id="IPR025657">
    <property type="entry name" value="RadC_JAB"/>
</dbReference>
<dbReference type="Proteomes" id="UP000199766">
    <property type="component" value="Unassembled WGS sequence"/>
</dbReference>
<dbReference type="EMBL" id="FOGD01000007">
    <property type="protein sequence ID" value="SER35147.1"/>
    <property type="molecule type" value="Genomic_DNA"/>
</dbReference>
<keyword evidence="8" id="KW-1185">Reference proteome</keyword>
<gene>
    <name evidence="7" type="ORF">SAMN02982919_02214</name>
</gene>
<proteinExistence type="predicted"/>
<evidence type="ECO:0000259" key="6">
    <source>
        <dbReference type="PROSITE" id="PS50249"/>
    </source>
</evidence>
<evidence type="ECO:0000313" key="8">
    <source>
        <dbReference type="Proteomes" id="UP000199766"/>
    </source>
</evidence>
<dbReference type="PANTHER" id="PTHR30471">
    <property type="entry name" value="DNA REPAIR PROTEIN RADC"/>
    <property type="match status" value="1"/>
</dbReference>
<dbReference type="Gene3D" id="3.40.140.10">
    <property type="entry name" value="Cytidine Deaminase, domain 2"/>
    <property type="match status" value="1"/>
</dbReference>
<evidence type="ECO:0000256" key="3">
    <source>
        <dbReference type="ARBA" id="ARBA00022801"/>
    </source>
</evidence>